<reference evidence="2" key="2">
    <citation type="submission" date="2016-06" db="EMBL/GenBank/DDBJ databases">
        <title>The genome of a short-lived fish provides insights into sex chromosome evolution and the genetic control of aging.</title>
        <authorList>
            <person name="Reichwald K."/>
            <person name="Felder M."/>
            <person name="Petzold A."/>
            <person name="Koch P."/>
            <person name="Groth M."/>
            <person name="Platzer M."/>
        </authorList>
    </citation>
    <scope>NUCLEOTIDE SEQUENCE</scope>
    <source>
        <tissue evidence="2">Brain</tissue>
    </source>
</reference>
<gene>
    <name evidence="2" type="primary">AL935184.1</name>
</gene>
<dbReference type="Gene3D" id="3.30.420.10">
    <property type="entry name" value="Ribonuclease H-like superfamily/Ribonuclease H"/>
    <property type="match status" value="1"/>
</dbReference>
<dbReference type="InterPro" id="IPR036397">
    <property type="entry name" value="RNaseH_sf"/>
</dbReference>
<dbReference type="Pfam" id="PF24764">
    <property type="entry name" value="rva_4"/>
    <property type="match status" value="1"/>
</dbReference>
<dbReference type="AlphaFoldDB" id="A0A1A8SCQ4"/>
<name>A0A1A8SCQ4_9TELE</name>
<protein>
    <recommendedName>
        <fullName evidence="1">Integrase core domain-containing protein</fullName>
    </recommendedName>
</protein>
<evidence type="ECO:0000259" key="1">
    <source>
        <dbReference type="Pfam" id="PF24764"/>
    </source>
</evidence>
<dbReference type="EMBL" id="HAEH01008993">
    <property type="protein sequence ID" value="SBR85989.1"/>
    <property type="molecule type" value="Transcribed_RNA"/>
</dbReference>
<sequence length="444" mass="51524">MKRKKKKHHNKQIRYREFSSGKNMFCPFCGRNLLTLQSYCGLCGRNIEFLRSHQAEGSQATEVEGLIHKYFTEGHTLEVITDFLAIRHNISLSLSSLKRRLRDADLTRRINYTPIATVRSAIVEELQGSGKLLGYRAMWQILKQKYSFTVRRKDVMLLMREVDPSGIENRLRRRFARRTYHSLGPNEVWHVDGYDKLKPFGIGISGCIDGFSRKIMWLTCGKSNKDPNVIAQNYINCVAEFGVFPSRLRTDCGTENGLMAALQCCLRSEQTDEFAGARSHMYGTSVSNQRIESWWSYFRKQRIQFWLELFGDLRERHLFNGSSDHTRLLQYCFLDVLQEELNEHKQYWNTHVIRPVRQSKCPSGRPEAMYYLPHRFNANNCGFAASTHTLNQLRSLIPAPSSAVVEDDQQICFEGLQRQSGLPRPLRWESAVDNYLTLKNMAEL</sequence>
<dbReference type="PANTHER" id="PTHR46791">
    <property type="entry name" value="EXPRESSED PROTEIN"/>
    <property type="match status" value="1"/>
</dbReference>
<organism evidence="2">
    <name type="scientific">Nothobranchius rachovii</name>
    <name type="common">bluefin notho</name>
    <dbReference type="NCBI Taxonomy" id="451742"/>
    <lineage>
        <taxon>Eukaryota</taxon>
        <taxon>Metazoa</taxon>
        <taxon>Chordata</taxon>
        <taxon>Craniata</taxon>
        <taxon>Vertebrata</taxon>
        <taxon>Euteleostomi</taxon>
        <taxon>Actinopterygii</taxon>
        <taxon>Neopterygii</taxon>
        <taxon>Teleostei</taxon>
        <taxon>Neoteleostei</taxon>
        <taxon>Acanthomorphata</taxon>
        <taxon>Ovalentaria</taxon>
        <taxon>Atherinomorphae</taxon>
        <taxon>Cyprinodontiformes</taxon>
        <taxon>Nothobranchiidae</taxon>
        <taxon>Nothobranchius</taxon>
    </lineage>
</organism>
<dbReference type="InterPro" id="IPR058913">
    <property type="entry name" value="Integrase_dom_put"/>
</dbReference>
<proteinExistence type="predicted"/>
<feature type="domain" description="Integrase core" evidence="1">
    <location>
        <begin position="180"/>
        <end position="358"/>
    </location>
</feature>
<dbReference type="PANTHER" id="PTHR46791:SF12">
    <property type="match status" value="1"/>
</dbReference>
<dbReference type="GO" id="GO:0003676">
    <property type="term" value="F:nucleic acid binding"/>
    <property type="evidence" value="ECO:0007669"/>
    <property type="project" value="InterPro"/>
</dbReference>
<accession>A0A1A8SCQ4</accession>
<dbReference type="EMBL" id="HAEI01013249">
    <property type="protein sequence ID" value="SBS15718.1"/>
    <property type="molecule type" value="Transcribed_RNA"/>
</dbReference>
<reference evidence="2" key="1">
    <citation type="submission" date="2016-05" db="EMBL/GenBank/DDBJ databases">
        <authorList>
            <person name="Lavstsen T."/>
            <person name="Jespersen J.S."/>
        </authorList>
    </citation>
    <scope>NUCLEOTIDE SEQUENCE</scope>
    <source>
        <tissue evidence="2">Brain</tissue>
    </source>
</reference>
<evidence type="ECO:0000313" key="2">
    <source>
        <dbReference type="EMBL" id="SBS15718.1"/>
    </source>
</evidence>